<dbReference type="SUPFAM" id="SSF160527">
    <property type="entry name" value="V-type ATPase subunit E-like"/>
    <property type="match status" value="1"/>
</dbReference>
<reference evidence="5 6" key="1">
    <citation type="journal article" date="2011" name="J. Bacteriol.">
        <title>Draft genome sequence of Caloramator australicus strain RC3T, a thermoanaerobe from the Great Artesian Basin of Australia.</title>
        <authorList>
            <person name="Ogg C.D."/>
            <person name="Patel B.K.C."/>
        </authorList>
    </citation>
    <scope>NUCLEOTIDE SEQUENCE [LARGE SCALE GENOMIC DNA]</scope>
    <source>
        <strain evidence="5 6">RC3</strain>
    </source>
</reference>
<evidence type="ECO:0008006" key="7">
    <source>
        <dbReference type="Google" id="ProtNLM"/>
    </source>
</evidence>
<accession>I7LHD5</accession>
<dbReference type="Gene3D" id="3.30.2320.30">
    <property type="entry name" value="ATP synthase, E subunit, C-terminal"/>
    <property type="match status" value="1"/>
</dbReference>
<dbReference type="GO" id="GO:0046961">
    <property type="term" value="F:proton-transporting ATPase activity, rotational mechanism"/>
    <property type="evidence" value="ECO:0007669"/>
    <property type="project" value="InterPro"/>
</dbReference>
<feature type="coiled-coil region" evidence="4">
    <location>
        <begin position="20"/>
        <end position="62"/>
    </location>
</feature>
<dbReference type="Proteomes" id="UP000007652">
    <property type="component" value="Unassembled WGS sequence"/>
</dbReference>
<evidence type="ECO:0000313" key="5">
    <source>
        <dbReference type="EMBL" id="CCJ33956.1"/>
    </source>
</evidence>
<evidence type="ECO:0000313" key="6">
    <source>
        <dbReference type="Proteomes" id="UP000007652"/>
    </source>
</evidence>
<dbReference type="RefSeq" id="WP_008909214.1">
    <property type="nucleotide sequence ID" value="NZ_CAKP01000096.1"/>
</dbReference>
<comment type="similarity">
    <text evidence="1">Belongs to the V-ATPase E subunit family.</text>
</comment>
<dbReference type="STRING" id="857293.CAAU_1872"/>
<keyword evidence="2" id="KW-0813">Transport</keyword>
<keyword evidence="4" id="KW-0175">Coiled coil</keyword>
<dbReference type="InterPro" id="IPR038495">
    <property type="entry name" value="ATPase_E_C"/>
</dbReference>
<name>I7LHD5_9CLOT</name>
<dbReference type="Pfam" id="PF01991">
    <property type="entry name" value="vATP-synt_E"/>
    <property type="match status" value="1"/>
</dbReference>
<sequence>MVTIEEKIRLFTELVYQKIEKENKEEIERFNERFKNLIEEKKREFEEEFNRVRDERIKKANEEAQRIVSKAKYEEKRILLKKRDEVFNKFFEDLKIKLEEYTKSNQYKDWLLDSLKKALENKNFKLILTNKDFELLKPYLNGFKVEFDDSLIGGFILEDENRIRIDHSLKALMEDKKEKIGQILFSNL</sequence>
<keyword evidence="6" id="KW-1185">Reference proteome</keyword>
<proteinExistence type="inferred from homology"/>
<protein>
    <recommendedName>
        <fullName evidence="7">V-ATPase subunit E</fullName>
    </recommendedName>
</protein>
<dbReference type="EMBL" id="CAKP01000096">
    <property type="protein sequence ID" value="CCJ33956.1"/>
    <property type="molecule type" value="Genomic_DNA"/>
</dbReference>
<dbReference type="GO" id="GO:0033178">
    <property type="term" value="C:proton-transporting two-sector ATPase complex, catalytic domain"/>
    <property type="evidence" value="ECO:0007669"/>
    <property type="project" value="InterPro"/>
</dbReference>
<evidence type="ECO:0000256" key="1">
    <source>
        <dbReference type="ARBA" id="ARBA00005901"/>
    </source>
</evidence>
<organism evidence="5 6">
    <name type="scientific">Caloramator australicus RC3</name>
    <dbReference type="NCBI Taxonomy" id="857293"/>
    <lineage>
        <taxon>Bacteria</taxon>
        <taxon>Bacillati</taxon>
        <taxon>Bacillota</taxon>
        <taxon>Clostridia</taxon>
        <taxon>Eubacteriales</taxon>
        <taxon>Clostridiaceae</taxon>
        <taxon>Caloramator</taxon>
    </lineage>
</organism>
<evidence type="ECO:0000256" key="3">
    <source>
        <dbReference type="ARBA" id="ARBA00023065"/>
    </source>
</evidence>
<keyword evidence="3" id="KW-0406">Ion transport</keyword>
<evidence type="ECO:0000256" key="2">
    <source>
        <dbReference type="ARBA" id="ARBA00022448"/>
    </source>
</evidence>
<dbReference type="AlphaFoldDB" id="I7LHD5"/>
<evidence type="ECO:0000256" key="4">
    <source>
        <dbReference type="SAM" id="Coils"/>
    </source>
</evidence>
<comment type="caution">
    <text evidence="5">The sequence shown here is derived from an EMBL/GenBank/DDBJ whole genome shotgun (WGS) entry which is preliminary data.</text>
</comment>
<dbReference type="eggNOG" id="COG1390">
    <property type="taxonomic scope" value="Bacteria"/>
</dbReference>
<gene>
    <name evidence="5" type="ORF">CAAU_1872</name>
</gene>
<dbReference type="InterPro" id="IPR002842">
    <property type="entry name" value="ATPase_V1_Esu"/>
</dbReference>
<dbReference type="OrthoDB" id="1725377at2"/>